<evidence type="ECO:0000313" key="2">
    <source>
        <dbReference type="Proteomes" id="UP000615760"/>
    </source>
</evidence>
<dbReference type="Proteomes" id="UP000615760">
    <property type="component" value="Unassembled WGS sequence"/>
</dbReference>
<gene>
    <name evidence="1" type="ORF">GCM10007424_04040</name>
</gene>
<evidence type="ECO:0000313" key="1">
    <source>
        <dbReference type="EMBL" id="GGB67240.1"/>
    </source>
</evidence>
<keyword evidence="2" id="KW-1185">Reference proteome</keyword>
<protein>
    <recommendedName>
        <fullName evidence="3">Imelysin-like domain-containing protein</fullName>
    </recommendedName>
</protein>
<sequence>MVSCSSDQDETTITDANASKNSSQTKALSKLESLYNTMVSSQDYIDYDDAIESFVAKMKFSGSSSQIDTEAKMLNWISTNIGSTGFTSYIDAENEWNSIKAQRETVILNNKPFFAELSISTRQDFVILLPEIEPGVQPTNACMDECRATFDAIVDAAQDDFGDSLQLGANDFGMSGDGQTFSRLMAIEKITLTVTVEMAAGEYADCLIGCL</sequence>
<name>A0ABQ1JEZ8_9FLAO</name>
<dbReference type="EMBL" id="BMJE01000001">
    <property type="protein sequence ID" value="GGB67240.1"/>
    <property type="molecule type" value="Genomic_DNA"/>
</dbReference>
<comment type="caution">
    <text evidence="1">The sequence shown here is derived from an EMBL/GenBank/DDBJ whole genome shotgun (WGS) entry which is preliminary data.</text>
</comment>
<accession>A0ABQ1JEZ8</accession>
<proteinExistence type="predicted"/>
<reference evidence="2" key="1">
    <citation type="journal article" date="2019" name="Int. J. Syst. Evol. Microbiol.">
        <title>The Global Catalogue of Microorganisms (GCM) 10K type strain sequencing project: providing services to taxonomists for standard genome sequencing and annotation.</title>
        <authorList>
            <consortium name="The Broad Institute Genomics Platform"/>
            <consortium name="The Broad Institute Genome Sequencing Center for Infectious Disease"/>
            <person name="Wu L."/>
            <person name="Ma J."/>
        </authorList>
    </citation>
    <scope>NUCLEOTIDE SEQUENCE [LARGE SCALE GENOMIC DNA]</scope>
    <source>
        <strain evidence="2">CGMCC 1.15461</strain>
    </source>
</reference>
<organism evidence="1 2">
    <name type="scientific">Flavobacterium suaedae</name>
    <dbReference type="NCBI Taxonomy" id="1767027"/>
    <lineage>
        <taxon>Bacteria</taxon>
        <taxon>Pseudomonadati</taxon>
        <taxon>Bacteroidota</taxon>
        <taxon>Flavobacteriia</taxon>
        <taxon>Flavobacteriales</taxon>
        <taxon>Flavobacteriaceae</taxon>
        <taxon>Flavobacterium</taxon>
    </lineage>
</organism>
<evidence type="ECO:0008006" key="3">
    <source>
        <dbReference type="Google" id="ProtNLM"/>
    </source>
</evidence>